<dbReference type="AlphaFoldDB" id="A0A8G1RJW1"/>
<dbReference type="EMBL" id="KZ824709">
    <property type="protein sequence ID" value="RAK71796.1"/>
    <property type="molecule type" value="Genomic_DNA"/>
</dbReference>
<dbReference type="Proteomes" id="UP000249789">
    <property type="component" value="Unassembled WGS sequence"/>
</dbReference>
<organism evidence="1 2">
    <name type="scientific">Aspergillus fijiensis CBS 313.89</name>
    <dbReference type="NCBI Taxonomy" id="1448319"/>
    <lineage>
        <taxon>Eukaryota</taxon>
        <taxon>Fungi</taxon>
        <taxon>Dikarya</taxon>
        <taxon>Ascomycota</taxon>
        <taxon>Pezizomycotina</taxon>
        <taxon>Eurotiomycetes</taxon>
        <taxon>Eurotiomycetidae</taxon>
        <taxon>Eurotiales</taxon>
        <taxon>Aspergillaceae</taxon>
        <taxon>Aspergillus</taxon>
    </lineage>
</organism>
<proteinExistence type="predicted"/>
<evidence type="ECO:0000313" key="1">
    <source>
        <dbReference type="EMBL" id="RAK71796.1"/>
    </source>
</evidence>
<dbReference type="GeneID" id="63863291"/>
<sequence>MITSPWSETVVLDSISPVPMQHSSTEMELTMPCSQAQVHSHIECHEAVQMEAFPISNLDAYNWKELENRFYKAMEQHKEAEDALQNHILRMLEIFMAWSQTTITRDETRAFKRFKTQMQHVQNSEASLEKKKRHYTDVVKAFESALALLDDRL</sequence>
<dbReference type="OrthoDB" id="5335351at2759"/>
<evidence type="ECO:0000313" key="2">
    <source>
        <dbReference type="Proteomes" id="UP000249789"/>
    </source>
</evidence>
<dbReference type="VEuPathDB" id="FungiDB:BO72DRAFT_453337"/>
<reference evidence="1 2" key="1">
    <citation type="submission" date="2018-02" db="EMBL/GenBank/DDBJ databases">
        <title>The genomes of Aspergillus section Nigri reveals drivers in fungal speciation.</title>
        <authorList>
            <consortium name="DOE Joint Genome Institute"/>
            <person name="Vesth T.C."/>
            <person name="Nybo J."/>
            <person name="Theobald S."/>
            <person name="Brandl J."/>
            <person name="Frisvad J.C."/>
            <person name="Nielsen K.F."/>
            <person name="Lyhne E.K."/>
            <person name="Kogle M.E."/>
            <person name="Kuo A."/>
            <person name="Riley R."/>
            <person name="Clum A."/>
            <person name="Nolan M."/>
            <person name="Lipzen A."/>
            <person name="Salamov A."/>
            <person name="Henrissat B."/>
            <person name="Wiebenga A."/>
            <person name="De vries R.P."/>
            <person name="Grigoriev I.V."/>
            <person name="Mortensen U.H."/>
            <person name="Andersen M.R."/>
            <person name="Baker S.E."/>
        </authorList>
    </citation>
    <scope>NUCLEOTIDE SEQUENCE [LARGE SCALE GENOMIC DNA]</scope>
    <source>
        <strain evidence="1 2">CBS 313.89</strain>
    </source>
</reference>
<keyword evidence="2" id="KW-1185">Reference proteome</keyword>
<protein>
    <submittedName>
        <fullName evidence="1">Uncharacterized protein</fullName>
    </submittedName>
</protein>
<dbReference type="RefSeq" id="XP_040795808.1">
    <property type="nucleotide sequence ID" value="XM_040945958.1"/>
</dbReference>
<accession>A0A8G1RJW1</accession>
<name>A0A8G1RJW1_9EURO</name>
<gene>
    <name evidence="1" type="ORF">BO72DRAFT_453337</name>
</gene>